<feature type="transmembrane region" description="Helical" evidence="8">
    <location>
        <begin position="521"/>
        <end position="544"/>
    </location>
</feature>
<keyword evidence="3 8" id="KW-0813">Transport</keyword>
<dbReference type="GO" id="GO:0016471">
    <property type="term" value="C:vacuolar proton-transporting V-type ATPase complex"/>
    <property type="evidence" value="ECO:0007669"/>
    <property type="project" value="TreeGrafter"/>
</dbReference>
<feature type="transmembrane region" description="Helical" evidence="8">
    <location>
        <begin position="136"/>
        <end position="160"/>
    </location>
</feature>
<evidence type="ECO:0000313" key="10">
    <source>
        <dbReference type="EMBL" id="CEM09103.1"/>
    </source>
</evidence>
<evidence type="ECO:0000256" key="2">
    <source>
        <dbReference type="ARBA" id="ARBA00009904"/>
    </source>
</evidence>
<evidence type="ECO:0000256" key="8">
    <source>
        <dbReference type="RuleBase" id="RU361189"/>
    </source>
</evidence>
<dbReference type="EMBL" id="CDMZ01000205">
    <property type="protein sequence ID" value="CEM09103.1"/>
    <property type="molecule type" value="Genomic_DNA"/>
</dbReference>
<keyword evidence="5 8" id="KW-1133">Transmembrane helix</keyword>
<evidence type="ECO:0000256" key="7">
    <source>
        <dbReference type="ARBA" id="ARBA00023136"/>
    </source>
</evidence>
<feature type="region of interest" description="Disordered" evidence="9">
    <location>
        <begin position="381"/>
        <end position="435"/>
    </location>
</feature>
<feature type="transmembrane region" description="Helical" evidence="8">
    <location>
        <begin position="253"/>
        <end position="270"/>
    </location>
</feature>
<feature type="transmembrane region" description="Helical" evidence="8">
    <location>
        <begin position="351"/>
        <end position="374"/>
    </location>
</feature>
<evidence type="ECO:0000256" key="9">
    <source>
        <dbReference type="SAM" id="MobiDB-lite"/>
    </source>
</evidence>
<dbReference type="PANTHER" id="PTHR11629:SF63">
    <property type="entry name" value="V-TYPE PROTON ATPASE SUBUNIT A"/>
    <property type="match status" value="1"/>
</dbReference>
<protein>
    <recommendedName>
        <fullName evidence="8">V-type proton ATPase subunit a</fullName>
    </recommendedName>
</protein>
<dbReference type="AlphaFoldDB" id="A0A0G4F8R1"/>
<evidence type="ECO:0000256" key="1">
    <source>
        <dbReference type="ARBA" id="ARBA00004141"/>
    </source>
</evidence>
<dbReference type="GO" id="GO:0046961">
    <property type="term" value="F:proton-transporting ATPase activity, rotational mechanism"/>
    <property type="evidence" value="ECO:0007669"/>
    <property type="project" value="InterPro"/>
</dbReference>
<name>A0A0G4F8R1_9ALVE</name>
<dbReference type="GO" id="GO:0033179">
    <property type="term" value="C:proton-transporting V-type ATPase, V0 domain"/>
    <property type="evidence" value="ECO:0007669"/>
    <property type="project" value="InterPro"/>
</dbReference>
<keyword evidence="6 8" id="KW-0406">Ion transport</keyword>
<dbReference type="PANTHER" id="PTHR11629">
    <property type="entry name" value="VACUOLAR PROTON ATPASES"/>
    <property type="match status" value="1"/>
</dbReference>
<dbReference type="GO" id="GO:0007035">
    <property type="term" value="P:vacuolar acidification"/>
    <property type="evidence" value="ECO:0007669"/>
    <property type="project" value="TreeGrafter"/>
</dbReference>
<keyword evidence="4 8" id="KW-0812">Transmembrane</keyword>
<accession>A0A0G4F8R1</accession>
<dbReference type="VEuPathDB" id="CryptoDB:Cvel_15798"/>
<gene>
    <name evidence="10" type="ORF">Cvel_15798</name>
</gene>
<comment type="subcellular location">
    <subcellularLocation>
        <location evidence="1">Membrane</location>
        <topology evidence="1">Multi-pass membrane protein</topology>
    </subcellularLocation>
</comment>
<comment type="function">
    <text evidence="8">Essential component of the vacuolar proton pump (V-ATPase), a multimeric enzyme that catalyzes the translocation of protons across the membranes. Required for assembly and activity of the V-ATPase.</text>
</comment>
<feature type="compositionally biased region" description="Basic and acidic residues" evidence="9">
    <location>
        <begin position="381"/>
        <end position="394"/>
    </location>
</feature>
<dbReference type="InterPro" id="IPR002490">
    <property type="entry name" value="V-ATPase_116kDa_su"/>
</dbReference>
<sequence length="586" mass="64263">MHIHREVGSLVRPPRSEASSLLEEWRRFIAKEKAVVAMLNRFEGDVTLRAGCWFPTAELETIQQRLALQASRLHASAFLASDGKPITHATGGDADPPSFIKRNEFTWAFQELVDTYGTCRYQEANPGVLTCVTFPFLFGIMYGDIGHGSILLAFGIYLMLNSKSLKQQGGAMADMAAARYMLTMMGAFAVYAGFMYNEFMAIGINLFGSQWTTDPKNPEDMFRKGGPYVFGLDPAWKGATNELVFLNSFKMKFSVIVGVAQMTVGVFLKGGNTLHARSVLDFVFEFLPQITFMTCLFGYMDFLIVYKWLQSTDDPNAKFPALIQSMINMVLVKPVDPENQLIPNQGAIQSWLLLAAVCAVPIMLFPKPIILLIAHSVKQRGERGGGRREPRGEGDEGGGAYHRLEEGAAGGGARVHPEAPSAASGGPRGGAVGAHVTAHGGEGGEVVGGEHGEEGEEFEFGEIFIHQVIETIEFVLGTVSNTASYLRLWALSLAHQQLSLVFFDKCVGAAMSMPDSILKPLAIYVAFAIFMAITFGVLLCMDVLECFLHALRLQWVEFQNKFFKADGHPFSPFKLETVLTKSDSAD</sequence>
<evidence type="ECO:0000256" key="5">
    <source>
        <dbReference type="ARBA" id="ARBA00022989"/>
    </source>
</evidence>
<evidence type="ECO:0000256" key="3">
    <source>
        <dbReference type="ARBA" id="ARBA00022448"/>
    </source>
</evidence>
<dbReference type="GO" id="GO:0051117">
    <property type="term" value="F:ATPase binding"/>
    <property type="evidence" value="ECO:0007669"/>
    <property type="project" value="TreeGrafter"/>
</dbReference>
<proteinExistence type="inferred from homology"/>
<dbReference type="Pfam" id="PF01496">
    <property type="entry name" value="V_ATPase_I"/>
    <property type="match status" value="1"/>
</dbReference>
<evidence type="ECO:0000256" key="6">
    <source>
        <dbReference type="ARBA" id="ARBA00023065"/>
    </source>
</evidence>
<feature type="transmembrane region" description="Helical" evidence="8">
    <location>
        <begin position="181"/>
        <end position="207"/>
    </location>
</feature>
<comment type="similarity">
    <text evidence="2 8">Belongs to the V-ATPase 116 kDa subunit family.</text>
</comment>
<keyword evidence="7 8" id="KW-0472">Membrane</keyword>
<reference evidence="10" key="1">
    <citation type="submission" date="2014-11" db="EMBL/GenBank/DDBJ databases">
        <authorList>
            <person name="Otto D Thomas"/>
            <person name="Naeem Raeece"/>
        </authorList>
    </citation>
    <scope>NUCLEOTIDE SEQUENCE</scope>
</reference>
<keyword evidence="8" id="KW-0375">Hydrogen ion transport</keyword>
<organism evidence="10">
    <name type="scientific">Chromera velia CCMP2878</name>
    <dbReference type="NCBI Taxonomy" id="1169474"/>
    <lineage>
        <taxon>Eukaryota</taxon>
        <taxon>Sar</taxon>
        <taxon>Alveolata</taxon>
        <taxon>Colpodellida</taxon>
        <taxon>Chromeraceae</taxon>
        <taxon>Chromera</taxon>
    </lineage>
</organism>
<dbReference type="PhylomeDB" id="A0A0G4F8R1"/>
<feature type="transmembrane region" description="Helical" evidence="8">
    <location>
        <begin position="282"/>
        <end position="306"/>
    </location>
</feature>
<evidence type="ECO:0000256" key="4">
    <source>
        <dbReference type="ARBA" id="ARBA00022692"/>
    </source>
</evidence>